<gene>
    <name evidence="2" type="ORF">UFOVP1276_19</name>
    <name evidence="3" type="ORF">UFOVP1403_47</name>
    <name evidence="4" type="ORF">UFOVP1507_31</name>
    <name evidence="1" type="ORF">UFOVP875_50</name>
</gene>
<evidence type="ECO:0000313" key="1">
    <source>
        <dbReference type="EMBL" id="CAB4168231.1"/>
    </source>
</evidence>
<sequence length="212" mass="23336">MPDIKTALATALKEWEPPTEGTFIEAASPAPAPKPLRNMTRDTFAMVRDNPGISRADAIERLETMGHKPTSTTSILSQMVKTKMISETGGILSTKRKNYTPLQTKVRKVDKTQAKVKAKAEDKPRVSKVAVPVGGGYYSTTEAAQAEWFDRTYPKDGEAALHPEATSTPQPLDSIQPQLLTMSLEEWLDTVPLKTARQVYWKLHGIFGGQAL</sequence>
<organism evidence="2">
    <name type="scientific">uncultured Caudovirales phage</name>
    <dbReference type="NCBI Taxonomy" id="2100421"/>
    <lineage>
        <taxon>Viruses</taxon>
        <taxon>Duplodnaviria</taxon>
        <taxon>Heunggongvirae</taxon>
        <taxon>Uroviricota</taxon>
        <taxon>Caudoviricetes</taxon>
        <taxon>Peduoviridae</taxon>
        <taxon>Maltschvirus</taxon>
        <taxon>Maltschvirus maltsch</taxon>
    </lineage>
</organism>
<dbReference type="EMBL" id="LR797223">
    <property type="protein sequence ID" value="CAB4195022.1"/>
    <property type="molecule type" value="Genomic_DNA"/>
</dbReference>
<evidence type="ECO:0000313" key="4">
    <source>
        <dbReference type="EMBL" id="CAB5238095.1"/>
    </source>
</evidence>
<dbReference type="EMBL" id="LR796819">
    <property type="protein sequence ID" value="CAB4168231.1"/>
    <property type="molecule type" value="Genomic_DNA"/>
</dbReference>
<proteinExistence type="predicted"/>
<dbReference type="EMBL" id="LR797358">
    <property type="protein sequence ID" value="CAB4205225.1"/>
    <property type="molecule type" value="Genomic_DNA"/>
</dbReference>
<evidence type="ECO:0000313" key="2">
    <source>
        <dbReference type="EMBL" id="CAB4195022.1"/>
    </source>
</evidence>
<reference evidence="2" key="1">
    <citation type="submission" date="2020-05" db="EMBL/GenBank/DDBJ databases">
        <authorList>
            <person name="Chiriac C."/>
            <person name="Salcher M."/>
            <person name="Ghai R."/>
            <person name="Kavagutti S V."/>
        </authorList>
    </citation>
    <scope>NUCLEOTIDE SEQUENCE</scope>
</reference>
<accession>A0A6J5RGA2</accession>
<name>A0A6J5RGA2_9CAUD</name>
<protein>
    <submittedName>
        <fullName evidence="2">Uncharacterized protein</fullName>
    </submittedName>
</protein>
<evidence type="ECO:0000313" key="3">
    <source>
        <dbReference type="EMBL" id="CAB4205225.1"/>
    </source>
</evidence>
<dbReference type="EMBL" id="LR798457">
    <property type="protein sequence ID" value="CAB5238095.1"/>
    <property type="molecule type" value="Genomic_DNA"/>
</dbReference>